<reference evidence="2 3" key="1">
    <citation type="submission" date="2019-01" db="EMBL/GenBank/DDBJ databases">
        <title>Sequencing of cultivated peanut Arachis hypogaea provides insights into genome evolution and oil improvement.</title>
        <authorList>
            <person name="Chen X."/>
        </authorList>
    </citation>
    <scope>NUCLEOTIDE SEQUENCE [LARGE SCALE GENOMIC DNA]</scope>
    <source>
        <strain evidence="3">cv. Fuhuasheng</strain>
        <tissue evidence="2">Leaves</tissue>
    </source>
</reference>
<dbReference type="InterPro" id="IPR044824">
    <property type="entry name" value="MAIN-like"/>
</dbReference>
<dbReference type="Pfam" id="PF10536">
    <property type="entry name" value="PMD"/>
    <property type="match status" value="1"/>
</dbReference>
<dbReference type="Proteomes" id="UP000289738">
    <property type="component" value="Chromosome A07"/>
</dbReference>
<proteinExistence type="predicted"/>
<feature type="domain" description="Aminotransferase-like plant mobile" evidence="1">
    <location>
        <begin position="2"/>
        <end position="48"/>
    </location>
</feature>
<dbReference type="AlphaFoldDB" id="A0A445C8J7"/>
<sequence>MEWRPKTHKFHLPIGEVTITLKDVTHIIGLPINKDLAMGRMDSSHLFLVEDCIAAFGRQPGPHDHTLGKVNIAWVQ</sequence>
<protein>
    <recommendedName>
        <fullName evidence="1">Aminotransferase-like plant mobile domain-containing protein</fullName>
    </recommendedName>
</protein>
<organism evidence="2 3">
    <name type="scientific">Arachis hypogaea</name>
    <name type="common">Peanut</name>
    <dbReference type="NCBI Taxonomy" id="3818"/>
    <lineage>
        <taxon>Eukaryota</taxon>
        <taxon>Viridiplantae</taxon>
        <taxon>Streptophyta</taxon>
        <taxon>Embryophyta</taxon>
        <taxon>Tracheophyta</taxon>
        <taxon>Spermatophyta</taxon>
        <taxon>Magnoliopsida</taxon>
        <taxon>eudicotyledons</taxon>
        <taxon>Gunneridae</taxon>
        <taxon>Pentapetalae</taxon>
        <taxon>rosids</taxon>
        <taxon>fabids</taxon>
        <taxon>Fabales</taxon>
        <taxon>Fabaceae</taxon>
        <taxon>Papilionoideae</taxon>
        <taxon>50 kb inversion clade</taxon>
        <taxon>dalbergioids sensu lato</taxon>
        <taxon>Dalbergieae</taxon>
        <taxon>Pterocarpus clade</taxon>
        <taxon>Arachis</taxon>
    </lineage>
</organism>
<gene>
    <name evidence="2" type="ORF">Ahy_A07g033116</name>
</gene>
<dbReference type="PANTHER" id="PTHR46033">
    <property type="entry name" value="PROTEIN MAIN-LIKE 2"/>
    <property type="match status" value="1"/>
</dbReference>
<name>A0A445C8J7_ARAHY</name>
<dbReference type="PANTHER" id="PTHR46033:SF1">
    <property type="entry name" value="PROTEIN MAIN-LIKE 2"/>
    <property type="match status" value="1"/>
</dbReference>
<dbReference type="InterPro" id="IPR019557">
    <property type="entry name" value="AminoTfrase-like_pln_mobile"/>
</dbReference>
<dbReference type="EMBL" id="SDMP01000007">
    <property type="protein sequence ID" value="RYR47171.1"/>
    <property type="molecule type" value="Genomic_DNA"/>
</dbReference>
<comment type="caution">
    <text evidence="2">The sequence shown here is derived from an EMBL/GenBank/DDBJ whole genome shotgun (WGS) entry which is preliminary data.</text>
</comment>
<evidence type="ECO:0000259" key="1">
    <source>
        <dbReference type="Pfam" id="PF10536"/>
    </source>
</evidence>
<keyword evidence="3" id="KW-1185">Reference proteome</keyword>
<accession>A0A445C8J7</accession>
<dbReference type="GO" id="GO:0010073">
    <property type="term" value="P:meristem maintenance"/>
    <property type="evidence" value="ECO:0007669"/>
    <property type="project" value="InterPro"/>
</dbReference>
<evidence type="ECO:0000313" key="3">
    <source>
        <dbReference type="Proteomes" id="UP000289738"/>
    </source>
</evidence>
<evidence type="ECO:0000313" key="2">
    <source>
        <dbReference type="EMBL" id="RYR47171.1"/>
    </source>
</evidence>